<sequence>MRPLTLHSSALTDSEYNLYTTALLDLAGEDAVSHPSDDSYYASLVVSAREARAWIRGRYTAGGGALSPGQVDGVLKLFCPALAPADTLSGGQFFAAMRLVTHLRHGKPLDGSLVFVQGECGCAMLLLRSSSSLSTTALYGHRPGRHDTRYAQEHDGHSCGSDSFRTRLRYAVPS</sequence>
<dbReference type="HOGENOM" id="CLU_1540621_0_0_1"/>
<organism evidence="1 2">
    <name type="scientific">Phlebiopsis gigantea (strain 11061_1 CR5-6)</name>
    <name type="common">White-rot fungus</name>
    <name type="synonym">Peniophora gigantea</name>
    <dbReference type="NCBI Taxonomy" id="745531"/>
    <lineage>
        <taxon>Eukaryota</taxon>
        <taxon>Fungi</taxon>
        <taxon>Dikarya</taxon>
        <taxon>Basidiomycota</taxon>
        <taxon>Agaricomycotina</taxon>
        <taxon>Agaricomycetes</taxon>
        <taxon>Polyporales</taxon>
        <taxon>Phanerochaetaceae</taxon>
        <taxon>Phlebiopsis</taxon>
    </lineage>
</organism>
<dbReference type="Proteomes" id="UP000053257">
    <property type="component" value="Unassembled WGS sequence"/>
</dbReference>
<proteinExistence type="predicted"/>
<name>A0A0C3S2J8_PHLG1</name>
<evidence type="ECO:0000313" key="1">
    <source>
        <dbReference type="EMBL" id="KIP01875.1"/>
    </source>
</evidence>
<dbReference type="EMBL" id="KN840727">
    <property type="protein sequence ID" value="KIP01875.1"/>
    <property type="molecule type" value="Genomic_DNA"/>
</dbReference>
<keyword evidence="2" id="KW-1185">Reference proteome</keyword>
<evidence type="ECO:0000313" key="2">
    <source>
        <dbReference type="Proteomes" id="UP000053257"/>
    </source>
</evidence>
<protein>
    <submittedName>
        <fullName evidence="1">Uncharacterized protein</fullName>
    </submittedName>
</protein>
<dbReference type="OrthoDB" id="2553626at2759"/>
<dbReference type="AlphaFoldDB" id="A0A0C3S2J8"/>
<accession>A0A0C3S2J8</accession>
<dbReference type="STRING" id="745531.A0A0C3S2J8"/>
<gene>
    <name evidence="1" type="ORF">PHLGIDRAFT_324748</name>
</gene>
<reference evidence="1 2" key="1">
    <citation type="journal article" date="2014" name="PLoS Genet.">
        <title>Analysis of the Phlebiopsis gigantea genome, transcriptome and secretome provides insight into its pioneer colonization strategies of wood.</title>
        <authorList>
            <person name="Hori C."/>
            <person name="Ishida T."/>
            <person name="Igarashi K."/>
            <person name="Samejima M."/>
            <person name="Suzuki H."/>
            <person name="Master E."/>
            <person name="Ferreira P."/>
            <person name="Ruiz-Duenas F.J."/>
            <person name="Held B."/>
            <person name="Canessa P."/>
            <person name="Larrondo L.F."/>
            <person name="Schmoll M."/>
            <person name="Druzhinina I.S."/>
            <person name="Kubicek C.P."/>
            <person name="Gaskell J.A."/>
            <person name="Kersten P."/>
            <person name="St John F."/>
            <person name="Glasner J."/>
            <person name="Sabat G."/>
            <person name="Splinter BonDurant S."/>
            <person name="Syed K."/>
            <person name="Yadav J."/>
            <person name="Mgbeahuruike A.C."/>
            <person name="Kovalchuk A."/>
            <person name="Asiegbu F.O."/>
            <person name="Lackner G."/>
            <person name="Hoffmeister D."/>
            <person name="Rencoret J."/>
            <person name="Gutierrez A."/>
            <person name="Sun H."/>
            <person name="Lindquist E."/>
            <person name="Barry K."/>
            <person name="Riley R."/>
            <person name="Grigoriev I.V."/>
            <person name="Henrissat B."/>
            <person name="Kues U."/>
            <person name="Berka R.M."/>
            <person name="Martinez A.T."/>
            <person name="Covert S.F."/>
            <person name="Blanchette R.A."/>
            <person name="Cullen D."/>
        </authorList>
    </citation>
    <scope>NUCLEOTIDE SEQUENCE [LARGE SCALE GENOMIC DNA]</scope>
    <source>
        <strain evidence="1 2">11061_1 CR5-6</strain>
    </source>
</reference>